<dbReference type="InterPro" id="IPR011042">
    <property type="entry name" value="6-blade_b-propeller_TolB-like"/>
</dbReference>
<proteinExistence type="predicted"/>
<evidence type="ECO:0000313" key="3">
    <source>
        <dbReference type="EMBL" id="KYG62741.1"/>
    </source>
</evidence>
<dbReference type="Pfam" id="PF01436">
    <property type="entry name" value="NHL"/>
    <property type="match status" value="1"/>
</dbReference>
<dbReference type="SUPFAM" id="SSF63829">
    <property type="entry name" value="Calcium-dependent phosphotriesterase"/>
    <property type="match status" value="2"/>
</dbReference>
<feature type="repeat" description="NHL" evidence="2">
    <location>
        <begin position="696"/>
        <end position="739"/>
    </location>
</feature>
<dbReference type="InterPro" id="IPR050952">
    <property type="entry name" value="TRIM-NHL_E3_ligases"/>
</dbReference>
<dbReference type="EMBL" id="LUKD01000008">
    <property type="protein sequence ID" value="KYG62741.1"/>
    <property type="molecule type" value="Genomic_DNA"/>
</dbReference>
<sequence length="1107" mass="115686">MLICGCGVTAQISKLASELTPTPSPTYEDLTDGPAITINNPLDLSTVPTTGTGPYTYEIIEGSGSISGSTYTPGATTGDVIIKITDANGDVSHIKIPVAPTPTVSPAQVFLGVSDTFDFSGANGVPPYTYSATGGTIDSSGLFTADGSTGAATVTVTDSLGNTHTLNLTIRPALNSAVTASTMAATSTVTMSGIDGAGGYTYSLVSGSGSIHASTGVYSPGGTSGTVVLRVTDAAGKTSDQSVTVAPLLTISPINKIILVNTTTTFTASGGVPPYSYAVGIGNTGTVGLTTGAYQAPGIAASETVTVTDALGTTATATVQVNPPVKISATKTKYYTNTSITVSGADGIPPYTYSLIMGTGTLNSTTGEFTTTTIGTKRFRVTDSTGASTTLITTAYNPLLTSTFKVAINSIITFTPSGGIPPYTTTLLSGGGSLSLLNYTAPGTLGVATIQVTDTGGTSVNVTADITNPPSISQFEISGPYISDIVNVSAAGSEYDKWCILEGLNYVSACVWQNGTLPAVFDTNKLYREGRSYFAFVSRGSAVASASSHKFFNSTFPLGSKNNFGSPSGIATSSDGFWIADSSLNKVFKYDANGNWLMTLGSDNPTAQTGFFKYLARIFVDSNDRLYVVDQGNDRIQIFEASGSYSRTVPADGVMDSPTNGHFENPWAVYVDNSGNMYVADNTGRVQKFDSTGNWVFTFGSLGTGNGQFSVPRDIEVDSSGNIFVMDYGNSRVQKFDSNGTWLATFGGPGTTDGLFDAIADIEIAPSGDIYVMDKNRLQIFNSAFVFQSSSPIGTGENLVNYAHALSLDSLGNFYVLQSGNQIVSKFNNSLVHQFTVGSTVRENGSFNNPQNIFRDSSGNLWVVERTGCRVQKFSSTGTWLMAFGSCGTGNGEFKEPTAVVTASDGSIYVADSLNLRIQKFDSSGTYLSQFPFGQVADMVITSSDVLYASRSSTKDAVKFATDGSIIEVYSSGAIGTVQGLAVDASGSVYVADPINTVIHKFSHDAIYLGTIGGPGTGNGQFGSISDLTFAPNGDIYVLENGGVNRVQIFDSTGTYKSQFSSFGYGIGQLVYPMNIVIDPTNENIYIVEPNRHRVQKFNSSGAPLLQ</sequence>
<dbReference type="Proteomes" id="UP000075799">
    <property type="component" value="Unassembled WGS sequence"/>
</dbReference>
<keyword evidence="1" id="KW-0677">Repeat</keyword>
<dbReference type="PANTHER" id="PTHR24104">
    <property type="entry name" value="E3 UBIQUITIN-PROTEIN LIGASE NHLRC1-RELATED"/>
    <property type="match status" value="1"/>
</dbReference>
<evidence type="ECO:0000256" key="1">
    <source>
        <dbReference type="ARBA" id="ARBA00022737"/>
    </source>
</evidence>
<feature type="repeat" description="NHL" evidence="2">
    <location>
        <begin position="884"/>
        <end position="924"/>
    </location>
</feature>
<dbReference type="Pfam" id="PF17170">
    <property type="entry name" value="DUF5128"/>
    <property type="match status" value="1"/>
</dbReference>
<feature type="repeat" description="NHL" evidence="2">
    <location>
        <begin position="1009"/>
        <end position="1053"/>
    </location>
</feature>
<dbReference type="Gene3D" id="2.40.10.500">
    <property type="match status" value="2"/>
</dbReference>
<reference evidence="3 4" key="1">
    <citation type="submission" date="2016-03" db="EMBL/GenBank/DDBJ databases">
        <authorList>
            <person name="Ploux O."/>
        </authorList>
    </citation>
    <scope>NUCLEOTIDE SEQUENCE [LARGE SCALE GENOMIC DNA]</scope>
    <source>
        <strain evidence="3 4">EC13</strain>
    </source>
</reference>
<dbReference type="GO" id="GO:0008270">
    <property type="term" value="F:zinc ion binding"/>
    <property type="evidence" value="ECO:0007669"/>
    <property type="project" value="UniProtKB-KW"/>
</dbReference>
<organism evidence="3 4">
    <name type="scientific">Bdellovibrio bacteriovorus</name>
    <dbReference type="NCBI Taxonomy" id="959"/>
    <lineage>
        <taxon>Bacteria</taxon>
        <taxon>Pseudomonadati</taxon>
        <taxon>Bdellovibrionota</taxon>
        <taxon>Bdellovibrionia</taxon>
        <taxon>Bdellovibrionales</taxon>
        <taxon>Pseudobdellovibrionaceae</taxon>
        <taxon>Bdellovibrio</taxon>
    </lineage>
</organism>
<evidence type="ECO:0000256" key="2">
    <source>
        <dbReference type="PROSITE-ProRule" id="PRU00504"/>
    </source>
</evidence>
<dbReference type="InterPro" id="IPR001258">
    <property type="entry name" value="NHL_repeat"/>
</dbReference>
<name>A0A162FY07_BDEBC</name>
<accession>A0A162FY07</accession>
<feature type="repeat" description="NHL" evidence="2">
    <location>
        <begin position="1057"/>
        <end position="1101"/>
    </location>
</feature>
<dbReference type="AlphaFoldDB" id="A0A162FY07"/>
<protein>
    <submittedName>
        <fullName evidence="3">Uncharacterized protein</fullName>
    </submittedName>
</protein>
<feature type="repeat" description="NHL" evidence="2">
    <location>
        <begin position="658"/>
        <end position="692"/>
    </location>
</feature>
<dbReference type="PANTHER" id="PTHR24104:SF25">
    <property type="entry name" value="PROTEIN LIN-41"/>
    <property type="match status" value="1"/>
</dbReference>
<comment type="caution">
    <text evidence="3">The sequence shown here is derived from an EMBL/GenBank/DDBJ whole genome shotgun (WGS) entry which is preliminary data.</text>
</comment>
<dbReference type="Gene3D" id="2.120.10.30">
    <property type="entry name" value="TolB, C-terminal domain"/>
    <property type="match status" value="3"/>
</dbReference>
<evidence type="ECO:0000313" key="4">
    <source>
        <dbReference type="Proteomes" id="UP000075799"/>
    </source>
</evidence>
<feature type="repeat" description="NHL" evidence="2">
    <location>
        <begin position="834"/>
        <end position="877"/>
    </location>
</feature>
<dbReference type="PROSITE" id="PS51125">
    <property type="entry name" value="NHL"/>
    <property type="match status" value="6"/>
</dbReference>
<gene>
    <name evidence="3" type="ORF">AZI87_15780</name>
</gene>